<dbReference type="InterPro" id="IPR007627">
    <property type="entry name" value="RNA_pol_sigma70_r2"/>
</dbReference>
<evidence type="ECO:0000256" key="4">
    <source>
        <dbReference type="ARBA" id="ARBA00023163"/>
    </source>
</evidence>
<evidence type="ECO:0000313" key="9">
    <source>
        <dbReference type="Proteomes" id="UP000219612"/>
    </source>
</evidence>
<accession>A0A285I0F8</accession>
<evidence type="ECO:0000256" key="3">
    <source>
        <dbReference type="ARBA" id="ARBA00023082"/>
    </source>
</evidence>
<dbReference type="InterPro" id="IPR014284">
    <property type="entry name" value="RNA_pol_sigma-70_dom"/>
</dbReference>
<dbReference type="Pfam" id="PF04542">
    <property type="entry name" value="Sigma70_r2"/>
    <property type="match status" value="1"/>
</dbReference>
<keyword evidence="4" id="KW-0804">Transcription</keyword>
<keyword evidence="2" id="KW-0805">Transcription regulation</keyword>
<evidence type="ECO:0000259" key="6">
    <source>
        <dbReference type="Pfam" id="PF04542"/>
    </source>
</evidence>
<dbReference type="SUPFAM" id="SSF88946">
    <property type="entry name" value="Sigma2 domain of RNA polymerase sigma factors"/>
    <property type="match status" value="1"/>
</dbReference>
<evidence type="ECO:0000256" key="2">
    <source>
        <dbReference type="ARBA" id="ARBA00023015"/>
    </source>
</evidence>
<evidence type="ECO:0000256" key="1">
    <source>
        <dbReference type="ARBA" id="ARBA00010641"/>
    </source>
</evidence>
<dbReference type="GO" id="GO:0006352">
    <property type="term" value="P:DNA-templated transcription initiation"/>
    <property type="evidence" value="ECO:0007669"/>
    <property type="project" value="InterPro"/>
</dbReference>
<protein>
    <submittedName>
        <fullName evidence="8">RNA polymerase sigma-70 factor, ECF subfamily</fullName>
    </submittedName>
</protein>
<keyword evidence="3" id="KW-0731">Sigma factor</keyword>
<proteinExistence type="inferred from homology"/>
<dbReference type="PANTHER" id="PTHR43133">
    <property type="entry name" value="RNA POLYMERASE ECF-TYPE SIGMA FACTO"/>
    <property type="match status" value="1"/>
</dbReference>
<dbReference type="GO" id="GO:0016987">
    <property type="term" value="F:sigma factor activity"/>
    <property type="evidence" value="ECO:0007669"/>
    <property type="project" value="UniProtKB-KW"/>
</dbReference>
<evidence type="ECO:0000256" key="5">
    <source>
        <dbReference type="SAM" id="MobiDB-lite"/>
    </source>
</evidence>
<dbReference type="InterPro" id="IPR039425">
    <property type="entry name" value="RNA_pol_sigma-70-like"/>
</dbReference>
<comment type="similarity">
    <text evidence="1">Belongs to the sigma-70 factor family. ECF subfamily.</text>
</comment>
<reference evidence="8 9" key="1">
    <citation type="submission" date="2017-09" db="EMBL/GenBank/DDBJ databases">
        <authorList>
            <person name="Ehlers B."/>
            <person name="Leendertz F.H."/>
        </authorList>
    </citation>
    <scope>NUCLEOTIDE SEQUENCE [LARGE SCALE GENOMIC DNA]</scope>
    <source>
        <strain evidence="8 9">CGMCC 4.6857</strain>
    </source>
</reference>
<gene>
    <name evidence="8" type="ORF">SAMN05421748_10648</name>
</gene>
<dbReference type="Pfam" id="PF08281">
    <property type="entry name" value="Sigma70_r4_2"/>
    <property type="match status" value="1"/>
</dbReference>
<name>A0A285I0F8_9ACTN</name>
<dbReference type="GO" id="GO:0003677">
    <property type="term" value="F:DNA binding"/>
    <property type="evidence" value="ECO:0007669"/>
    <property type="project" value="InterPro"/>
</dbReference>
<dbReference type="Gene3D" id="1.10.10.10">
    <property type="entry name" value="Winged helix-like DNA-binding domain superfamily/Winged helix DNA-binding domain"/>
    <property type="match status" value="1"/>
</dbReference>
<sequence>MLEGVRHLPKDDELAAALTAARAGDERGFAVLWRALHPAVLRYLRVLAGDAAEDVASETWLQIARDLGRFTGDPAAFRAWLFRVARHRGIDEVRRSGRRREDPAETVDTGSAGPDAAAEVIEGDETAWALSRVALLPTDQAEAVMLRVVAGLDVATTARVLGKRRGAVRIATMRGLRRLAADPQVVHRAADSRDSSERV</sequence>
<dbReference type="SUPFAM" id="SSF88659">
    <property type="entry name" value="Sigma3 and sigma4 domains of RNA polymerase sigma factors"/>
    <property type="match status" value="1"/>
</dbReference>
<organism evidence="8 9">
    <name type="scientific">Paractinoplanes atraurantiacus</name>
    <dbReference type="NCBI Taxonomy" id="1036182"/>
    <lineage>
        <taxon>Bacteria</taxon>
        <taxon>Bacillati</taxon>
        <taxon>Actinomycetota</taxon>
        <taxon>Actinomycetes</taxon>
        <taxon>Micromonosporales</taxon>
        <taxon>Micromonosporaceae</taxon>
        <taxon>Paractinoplanes</taxon>
    </lineage>
</organism>
<dbReference type="Gene3D" id="1.10.1740.10">
    <property type="match status" value="1"/>
</dbReference>
<dbReference type="EMBL" id="OBDY01000006">
    <property type="protein sequence ID" value="SNY40546.1"/>
    <property type="molecule type" value="Genomic_DNA"/>
</dbReference>
<evidence type="ECO:0000313" key="8">
    <source>
        <dbReference type="EMBL" id="SNY40546.1"/>
    </source>
</evidence>
<dbReference type="InterPro" id="IPR036388">
    <property type="entry name" value="WH-like_DNA-bd_sf"/>
</dbReference>
<dbReference type="InterPro" id="IPR013325">
    <property type="entry name" value="RNA_pol_sigma_r2"/>
</dbReference>
<feature type="domain" description="RNA polymerase sigma factor 70 region 4 type 2" evidence="7">
    <location>
        <begin position="132"/>
        <end position="179"/>
    </location>
</feature>
<dbReference type="InterPro" id="IPR013249">
    <property type="entry name" value="RNA_pol_sigma70_r4_t2"/>
</dbReference>
<dbReference type="InterPro" id="IPR013324">
    <property type="entry name" value="RNA_pol_sigma_r3/r4-like"/>
</dbReference>
<dbReference type="Proteomes" id="UP000219612">
    <property type="component" value="Unassembled WGS sequence"/>
</dbReference>
<feature type="region of interest" description="Disordered" evidence="5">
    <location>
        <begin position="95"/>
        <end position="115"/>
    </location>
</feature>
<dbReference type="PANTHER" id="PTHR43133:SF66">
    <property type="entry name" value="ECF RNA POLYMERASE SIGMA FACTOR SIGK"/>
    <property type="match status" value="1"/>
</dbReference>
<keyword evidence="9" id="KW-1185">Reference proteome</keyword>
<evidence type="ECO:0000259" key="7">
    <source>
        <dbReference type="Pfam" id="PF08281"/>
    </source>
</evidence>
<dbReference type="NCBIfam" id="TIGR02937">
    <property type="entry name" value="sigma70-ECF"/>
    <property type="match status" value="1"/>
</dbReference>
<feature type="domain" description="RNA polymerase sigma-70 region 2" evidence="6">
    <location>
        <begin position="32"/>
        <end position="99"/>
    </location>
</feature>
<dbReference type="AlphaFoldDB" id="A0A285I0F8"/>